<comment type="caution">
    <text evidence="5">The sequence shown here is derived from an EMBL/GenBank/DDBJ whole genome shotgun (WGS) entry which is preliminary data.</text>
</comment>
<dbReference type="GO" id="GO:0006508">
    <property type="term" value="P:proteolysis"/>
    <property type="evidence" value="ECO:0007669"/>
    <property type="project" value="UniProtKB-KW"/>
</dbReference>
<dbReference type="GO" id="GO:0004190">
    <property type="term" value="F:aspartic-type endopeptidase activity"/>
    <property type="evidence" value="ECO:0007669"/>
    <property type="project" value="InterPro"/>
</dbReference>
<keyword evidence="2" id="KW-0645">Protease</keyword>
<proteinExistence type="inferred from homology"/>
<dbReference type="PANTHER" id="PTHR47967:SF128">
    <property type="entry name" value="ASPARTIC PROTEINASE CDR1-LIKE"/>
    <property type="match status" value="1"/>
</dbReference>
<keyword evidence="3" id="KW-0378">Hydrolase</keyword>
<dbReference type="InterPro" id="IPR032861">
    <property type="entry name" value="TAXi_N"/>
</dbReference>
<gene>
    <name evidence="5" type="ORF">BUALT_Bualt05G0032400</name>
</gene>
<comment type="similarity">
    <text evidence="1">Belongs to the peptidase A1 family.</text>
</comment>
<name>A0AAV6XHP1_9LAMI</name>
<protein>
    <recommendedName>
        <fullName evidence="4">Peptidase A1 domain-containing protein</fullName>
    </recommendedName>
</protein>
<dbReference type="GO" id="GO:0005576">
    <property type="term" value="C:extracellular region"/>
    <property type="evidence" value="ECO:0007669"/>
    <property type="project" value="TreeGrafter"/>
</dbReference>
<dbReference type="Gene3D" id="2.40.70.10">
    <property type="entry name" value="Acid Proteases"/>
    <property type="match status" value="2"/>
</dbReference>
<feature type="domain" description="Peptidase A1" evidence="4">
    <location>
        <begin position="1"/>
        <end position="192"/>
    </location>
</feature>
<evidence type="ECO:0000259" key="4">
    <source>
        <dbReference type="PROSITE" id="PS51767"/>
    </source>
</evidence>
<dbReference type="InterPro" id="IPR032799">
    <property type="entry name" value="TAXi_C"/>
</dbReference>
<evidence type="ECO:0000256" key="3">
    <source>
        <dbReference type="ARBA" id="ARBA00022801"/>
    </source>
</evidence>
<evidence type="ECO:0000256" key="2">
    <source>
        <dbReference type="ARBA" id="ARBA00022670"/>
    </source>
</evidence>
<accession>A0AAV6XHP1</accession>
<dbReference type="Proteomes" id="UP000826271">
    <property type="component" value="Unassembled WGS sequence"/>
</dbReference>
<keyword evidence="6" id="KW-1185">Reference proteome</keyword>
<dbReference type="PROSITE" id="PS00141">
    <property type="entry name" value="ASP_PROTEASE"/>
    <property type="match status" value="1"/>
</dbReference>
<dbReference type="InterPro" id="IPR021109">
    <property type="entry name" value="Peptidase_aspartic_dom_sf"/>
</dbReference>
<dbReference type="InterPro" id="IPR001969">
    <property type="entry name" value="Aspartic_peptidase_AS"/>
</dbReference>
<evidence type="ECO:0000256" key="1">
    <source>
        <dbReference type="ARBA" id="ARBA00007447"/>
    </source>
</evidence>
<dbReference type="InterPro" id="IPR051708">
    <property type="entry name" value="Plant_Aspart_Prot_A1"/>
</dbReference>
<reference evidence="5" key="1">
    <citation type="submission" date="2019-10" db="EMBL/GenBank/DDBJ databases">
        <authorList>
            <person name="Zhang R."/>
            <person name="Pan Y."/>
            <person name="Wang J."/>
            <person name="Ma R."/>
            <person name="Yu S."/>
        </authorList>
    </citation>
    <scope>NUCLEOTIDE SEQUENCE</scope>
    <source>
        <strain evidence="5">LA-IB0</strain>
        <tissue evidence="5">Leaf</tissue>
    </source>
</reference>
<dbReference type="PANTHER" id="PTHR47967">
    <property type="entry name" value="OS07G0603500 PROTEIN-RELATED"/>
    <property type="match status" value="1"/>
</dbReference>
<evidence type="ECO:0000313" key="6">
    <source>
        <dbReference type="Proteomes" id="UP000826271"/>
    </source>
</evidence>
<sequence>METFTFDSTSKDNVSLSKVVFGCGYKNGGTFNETGSGIIGLGWGPLSIINQLDKSIGGKFSYCLTFHNSNVSSKISFGSNAIVSGPKVVSIPLVKKLSDTYYYLTLEGVSVGKTRLEYNSNFNSNSNSKASVDESNIVIDSGTTLTFVPSEFYKGLESSPVKAIRAKRVSDSQGELNLCYELPSDGKFNSHL</sequence>
<dbReference type="Pfam" id="PF14543">
    <property type="entry name" value="TAXi_N"/>
    <property type="match status" value="1"/>
</dbReference>
<dbReference type="PROSITE" id="PS51767">
    <property type="entry name" value="PEPTIDASE_A1"/>
    <property type="match status" value="1"/>
</dbReference>
<dbReference type="SUPFAM" id="SSF50630">
    <property type="entry name" value="Acid proteases"/>
    <property type="match status" value="1"/>
</dbReference>
<dbReference type="AlphaFoldDB" id="A0AAV6XHP1"/>
<dbReference type="InterPro" id="IPR033121">
    <property type="entry name" value="PEPTIDASE_A1"/>
</dbReference>
<organism evidence="5 6">
    <name type="scientific">Buddleja alternifolia</name>
    <dbReference type="NCBI Taxonomy" id="168488"/>
    <lineage>
        <taxon>Eukaryota</taxon>
        <taxon>Viridiplantae</taxon>
        <taxon>Streptophyta</taxon>
        <taxon>Embryophyta</taxon>
        <taxon>Tracheophyta</taxon>
        <taxon>Spermatophyta</taxon>
        <taxon>Magnoliopsida</taxon>
        <taxon>eudicotyledons</taxon>
        <taxon>Gunneridae</taxon>
        <taxon>Pentapetalae</taxon>
        <taxon>asterids</taxon>
        <taxon>lamiids</taxon>
        <taxon>Lamiales</taxon>
        <taxon>Scrophulariaceae</taxon>
        <taxon>Buddlejeae</taxon>
        <taxon>Buddleja</taxon>
    </lineage>
</organism>
<dbReference type="EMBL" id="WHWC01000005">
    <property type="protein sequence ID" value="KAG8382014.1"/>
    <property type="molecule type" value="Genomic_DNA"/>
</dbReference>
<dbReference type="Pfam" id="PF14541">
    <property type="entry name" value="TAXi_C"/>
    <property type="match status" value="1"/>
</dbReference>
<evidence type="ECO:0000313" key="5">
    <source>
        <dbReference type="EMBL" id="KAG8382014.1"/>
    </source>
</evidence>